<dbReference type="OrthoDB" id="2881727at2759"/>
<comment type="caution">
    <text evidence="1">The sequence shown here is derived from an EMBL/GenBank/DDBJ whole genome shotgun (WGS) entry which is preliminary data.</text>
</comment>
<proteinExistence type="predicted"/>
<dbReference type="Proteomes" id="UP000772434">
    <property type="component" value="Unassembled WGS sequence"/>
</dbReference>
<organism evidence="1 2">
    <name type="scientific">Rhodocollybia butyracea</name>
    <dbReference type="NCBI Taxonomy" id="206335"/>
    <lineage>
        <taxon>Eukaryota</taxon>
        <taxon>Fungi</taxon>
        <taxon>Dikarya</taxon>
        <taxon>Basidiomycota</taxon>
        <taxon>Agaricomycotina</taxon>
        <taxon>Agaricomycetes</taxon>
        <taxon>Agaricomycetidae</taxon>
        <taxon>Agaricales</taxon>
        <taxon>Marasmiineae</taxon>
        <taxon>Omphalotaceae</taxon>
        <taxon>Rhodocollybia</taxon>
    </lineage>
</organism>
<keyword evidence="2" id="KW-1185">Reference proteome</keyword>
<reference evidence="1" key="1">
    <citation type="submission" date="2020-11" db="EMBL/GenBank/DDBJ databases">
        <authorList>
            <consortium name="DOE Joint Genome Institute"/>
            <person name="Ahrendt S."/>
            <person name="Riley R."/>
            <person name="Andreopoulos W."/>
            <person name="Labutti K."/>
            <person name="Pangilinan J."/>
            <person name="Ruiz-Duenas F.J."/>
            <person name="Barrasa J.M."/>
            <person name="Sanchez-Garcia M."/>
            <person name="Camarero S."/>
            <person name="Miyauchi S."/>
            <person name="Serrano A."/>
            <person name="Linde D."/>
            <person name="Babiker R."/>
            <person name="Drula E."/>
            <person name="Ayuso-Fernandez I."/>
            <person name="Pacheco R."/>
            <person name="Padilla G."/>
            <person name="Ferreira P."/>
            <person name="Barriuso J."/>
            <person name="Kellner H."/>
            <person name="Castanera R."/>
            <person name="Alfaro M."/>
            <person name="Ramirez L."/>
            <person name="Pisabarro A.G."/>
            <person name="Kuo A."/>
            <person name="Tritt A."/>
            <person name="Lipzen A."/>
            <person name="He G."/>
            <person name="Yan M."/>
            <person name="Ng V."/>
            <person name="Cullen D."/>
            <person name="Martin F."/>
            <person name="Rosso M.-N."/>
            <person name="Henrissat B."/>
            <person name="Hibbett D."/>
            <person name="Martinez A.T."/>
            <person name="Grigoriev I.V."/>
        </authorList>
    </citation>
    <scope>NUCLEOTIDE SEQUENCE</scope>
    <source>
        <strain evidence="1">AH 40177</strain>
    </source>
</reference>
<protein>
    <submittedName>
        <fullName evidence="1">Uncharacterized protein</fullName>
    </submittedName>
</protein>
<name>A0A9P5PUK6_9AGAR</name>
<dbReference type="EMBL" id="JADNRY010000051">
    <property type="protein sequence ID" value="KAF9069427.1"/>
    <property type="molecule type" value="Genomic_DNA"/>
</dbReference>
<gene>
    <name evidence="1" type="ORF">BDP27DRAFT_1142638</name>
</gene>
<evidence type="ECO:0000313" key="1">
    <source>
        <dbReference type="EMBL" id="KAF9069427.1"/>
    </source>
</evidence>
<evidence type="ECO:0000313" key="2">
    <source>
        <dbReference type="Proteomes" id="UP000772434"/>
    </source>
</evidence>
<dbReference type="AlphaFoldDB" id="A0A9P5PUK6"/>
<feature type="non-terminal residue" evidence="1">
    <location>
        <position position="136"/>
    </location>
</feature>
<sequence length="136" mass="15966">MHLPRSVFSVRQLELFVWLLKINGVEDVTSVKTMKDLDSRLQKLYGIQTYKYKGAFGHTYYVNSLADIISQEMSNPRIREKLLFYPEDRATKNVSEARQFARWLDEIPDDKLGPMARIHGEDYYIFEPCMLRSGLI</sequence>
<accession>A0A9P5PUK6</accession>